<evidence type="ECO:0000313" key="2">
    <source>
        <dbReference type="EMBL" id="TYC51605.1"/>
    </source>
</evidence>
<protein>
    <submittedName>
        <fullName evidence="2">Uncharacterized protein</fullName>
    </submittedName>
</protein>
<dbReference type="Proteomes" id="UP000389128">
    <property type="component" value="Unassembled WGS sequence"/>
</dbReference>
<dbReference type="EMBL" id="SDKK01000039">
    <property type="protein sequence ID" value="TYC51605.1"/>
    <property type="molecule type" value="Genomic_DNA"/>
</dbReference>
<name>A0A6C2CEA6_9RHOO</name>
<proteinExistence type="predicted"/>
<evidence type="ECO:0000256" key="1">
    <source>
        <dbReference type="SAM" id="MobiDB-lite"/>
    </source>
</evidence>
<organism evidence="2 3">
    <name type="scientific">Zoogloea oleivorans</name>
    <dbReference type="NCBI Taxonomy" id="1552750"/>
    <lineage>
        <taxon>Bacteria</taxon>
        <taxon>Pseudomonadati</taxon>
        <taxon>Pseudomonadota</taxon>
        <taxon>Betaproteobacteria</taxon>
        <taxon>Rhodocyclales</taxon>
        <taxon>Zoogloeaceae</taxon>
        <taxon>Zoogloea</taxon>
    </lineage>
</organism>
<gene>
    <name evidence="2" type="ORF">ETQ85_24020</name>
</gene>
<sequence>MTARTAWYVEGNSKATPPPHSIALGQAKRAGRERRDGRRCQGSKPHGRDSERGAGQRPRARRRNAGTHVLVSLNRPLKLHSTPNSYAIASATIDD</sequence>
<accession>A0A6C2CEA6</accession>
<reference evidence="2 3" key="1">
    <citation type="submission" date="2019-01" db="EMBL/GenBank/DDBJ databases">
        <title>Zoogloea oleivorans genome sequencing and assembly.</title>
        <authorList>
            <person name="Tancsics A."/>
            <person name="Farkas M."/>
            <person name="Kriszt B."/>
            <person name="Maroti G."/>
            <person name="Horvath B."/>
        </authorList>
    </citation>
    <scope>NUCLEOTIDE SEQUENCE [LARGE SCALE GENOMIC DNA]</scope>
    <source>
        <strain evidence="2 3">Buc</strain>
    </source>
</reference>
<keyword evidence="3" id="KW-1185">Reference proteome</keyword>
<comment type="caution">
    <text evidence="2">The sequence shown here is derived from an EMBL/GenBank/DDBJ whole genome shotgun (WGS) entry which is preliminary data.</text>
</comment>
<evidence type="ECO:0000313" key="3">
    <source>
        <dbReference type="Proteomes" id="UP000389128"/>
    </source>
</evidence>
<dbReference type="AlphaFoldDB" id="A0A6C2CEA6"/>
<feature type="region of interest" description="Disordered" evidence="1">
    <location>
        <begin position="1"/>
        <end position="66"/>
    </location>
</feature>